<name>A0A087E874_9BIFI</name>
<comment type="caution">
    <text evidence="7">The sequence shown here is derived from an EMBL/GenBank/DDBJ whole genome shotgun (WGS) entry which is preliminary data.</text>
</comment>
<evidence type="ECO:0000256" key="3">
    <source>
        <dbReference type="ARBA" id="ARBA00022670"/>
    </source>
</evidence>
<dbReference type="NCBIfam" id="NF033678">
    <property type="entry name" value="C69_fam_dipept"/>
    <property type="match status" value="1"/>
</dbReference>
<gene>
    <name evidence="7" type="ORF">BISU_0451</name>
</gene>
<evidence type="ECO:0000313" key="8">
    <source>
        <dbReference type="Proteomes" id="UP000029055"/>
    </source>
</evidence>
<dbReference type="Gene3D" id="3.60.60.10">
    <property type="entry name" value="Penicillin V Acylase, Chain A"/>
    <property type="match status" value="1"/>
</dbReference>
<comment type="catalytic activity">
    <reaction evidence="1">
        <text>an L-aminoacyl-L-amino acid + H2O = 2 an L-alpha-amino acid</text>
        <dbReference type="Rhea" id="RHEA:48940"/>
        <dbReference type="ChEBI" id="CHEBI:15377"/>
        <dbReference type="ChEBI" id="CHEBI:59869"/>
        <dbReference type="ChEBI" id="CHEBI:77460"/>
        <dbReference type="EC" id="3.4.13.19"/>
    </reaction>
</comment>
<dbReference type="Proteomes" id="UP000029055">
    <property type="component" value="Unassembled WGS sequence"/>
</dbReference>
<dbReference type="Pfam" id="PF03577">
    <property type="entry name" value="Peptidase_C69"/>
    <property type="match status" value="1"/>
</dbReference>
<keyword evidence="3 6" id="KW-0645">Protease</keyword>
<evidence type="ECO:0000256" key="6">
    <source>
        <dbReference type="RuleBase" id="RU364089"/>
    </source>
</evidence>
<dbReference type="EC" id="3.4.-.-" evidence="6"/>
<evidence type="ECO:0000256" key="2">
    <source>
        <dbReference type="ARBA" id="ARBA00007225"/>
    </source>
</evidence>
<dbReference type="GO" id="GO:0016805">
    <property type="term" value="F:dipeptidase activity"/>
    <property type="evidence" value="ECO:0007669"/>
    <property type="project" value="UniProtKB-KW"/>
</dbReference>
<keyword evidence="4 6" id="KW-0378">Hydrolase</keyword>
<accession>A0A087E874</accession>
<comment type="similarity">
    <text evidence="2 6">Belongs to the peptidase C69 family.</text>
</comment>
<dbReference type="STRING" id="77635.BISU_0451"/>
<dbReference type="PANTHER" id="PTHR12994">
    <property type="entry name" value="SECERNIN"/>
    <property type="match status" value="1"/>
</dbReference>
<evidence type="ECO:0000313" key="7">
    <source>
        <dbReference type="EMBL" id="KFJ03975.1"/>
    </source>
</evidence>
<dbReference type="PANTHER" id="PTHR12994:SF17">
    <property type="entry name" value="LD30995P"/>
    <property type="match status" value="1"/>
</dbReference>
<evidence type="ECO:0000256" key="4">
    <source>
        <dbReference type="ARBA" id="ARBA00022801"/>
    </source>
</evidence>
<proteinExistence type="inferred from homology"/>
<sequence length="560" mass="61723">MACTTILVGKDVSYDGSTIIARNEDSANGEFNPKRFIVVKPSEQPRHYRSVISHVELDLPDDPLQYSAVPNADAKDGIWGEAGVNEANVAMSATETLTTNERVLGADPMVELTAAKGTAGEPEYEPEVPGGIGEEDFLTIVLPYVTTAREGVARLGALLEQYGTYEMNGVAFGDASEIWWLETVGGHHWIAKRVPDEAYVTMPNQLGIDEFDLDDALGDQEDHMCSADLAEFIETNHLDLSVESTTPFNPRDAFGSHSDSDHVYNTPRAWFMQRFLNPYDEVWDGPDADHSPDSDDIPWARQPDRKITIEDVKYVLSSHYQGTPYDPYGKLGDEHTRHMFRTIGINRQSQLAVIQIRPYQPQASRAIQWMAYGSNPFNALVPFYANVDTTPDYLADTTTRVTSENFYWENRIIAALCNSAFAETANAVERYQEKIGGMGHRMVTVTDEQVAQLGSIAAGVEADSAADTAVSLADSADDEASEADDDIDDIEVTDDIDNDIQPMEPGEIPTATRNGEVREMLAAANQAMADQLKAQTDELLDAVLYTTSMTMSNGFNRSDN</sequence>
<dbReference type="GO" id="GO:0006508">
    <property type="term" value="P:proteolysis"/>
    <property type="evidence" value="ECO:0007669"/>
    <property type="project" value="UniProtKB-KW"/>
</dbReference>
<dbReference type="AlphaFoldDB" id="A0A087E874"/>
<dbReference type="EMBL" id="JGZR01000006">
    <property type="protein sequence ID" value="KFJ03975.1"/>
    <property type="molecule type" value="Genomic_DNA"/>
</dbReference>
<keyword evidence="8" id="KW-1185">Reference proteome</keyword>
<dbReference type="InterPro" id="IPR047804">
    <property type="entry name" value="C69_dipept_A-like"/>
</dbReference>
<reference evidence="7 8" key="1">
    <citation type="submission" date="2014-03" db="EMBL/GenBank/DDBJ databases">
        <title>Genomics of Bifidobacteria.</title>
        <authorList>
            <person name="Ventura M."/>
            <person name="Milani C."/>
            <person name="Lugli G.A."/>
        </authorList>
    </citation>
    <scope>NUCLEOTIDE SEQUENCE [LARGE SCALE GENOMIC DNA]</scope>
    <source>
        <strain evidence="7 8">LMG 11597</strain>
    </source>
</reference>
<dbReference type="GO" id="GO:0070004">
    <property type="term" value="F:cysteine-type exopeptidase activity"/>
    <property type="evidence" value="ECO:0007669"/>
    <property type="project" value="InterPro"/>
</dbReference>
<dbReference type="eggNOG" id="COG4690">
    <property type="taxonomic scope" value="Bacteria"/>
</dbReference>
<organism evidence="7 8">
    <name type="scientific">Bifidobacterium subtile</name>
    <dbReference type="NCBI Taxonomy" id="77635"/>
    <lineage>
        <taxon>Bacteria</taxon>
        <taxon>Bacillati</taxon>
        <taxon>Actinomycetota</taxon>
        <taxon>Actinomycetes</taxon>
        <taxon>Bifidobacteriales</taxon>
        <taxon>Bifidobacteriaceae</taxon>
        <taxon>Bifidobacterium</taxon>
    </lineage>
</organism>
<evidence type="ECO:0000256" key="5">
    <source>
        <dbReference type="ARBA" id="ARBA00022997"/>
    </source>
</evidence>
<protein>
    <recommendedName>
        <fullName evidence="6">Dipeptidase</fullName>
        <ecNumber evidence="6">3.4.-.-</ecNumber>
    </recommendedName>
</protein>
<keyword evidence="5 6" id="KW-0224">Dipeptidase</keyword>
<evidence type="ECO:0000256" key="1">
    <source>
        <dbReference type="ARBA" id="ARBA00001670"/>
    </source>
</evidence>
<dbReference type="InterPro" id="IPR005322">
    <property type="entry name" value="Peptidase_C69"/>
</dbReference>
<dbReference type="OrthoDB" id="9764088at2"/>
<dbReference type="RefSeq" id="WP_024463287.1">
    <property type="nucleotide sequence ID" value="NZ_CP062939.1"/>
</dbReference>